<accession>A0A1F7XAW1</accession>
<evidence type="ECO:0000313" key="1">
    <source>
        <dbReference type="EMBL" id="OGM11538.1"/>
    </source>
</evidence>
<protein>
    <submittedName>
        <fullName evidence="1">Uncharacterized protein</fullName>
    </submittedName>
</protein>
<gene>
    <name evidence="1" type="ORF">A2W13_03085</name>
</gene>
<reference evidence="1 2" key="1">
    <citation type="journal article" date="2016" name="Nat. Commun.">
        <title>Thousands of microbial genomes shed light on interconnected biogeochemical processes in an aquifer system.</title>
        <authorList>
            <person name="Anantharaman K."/>
            <person name="Brown C.T."/>
            <person name="Hug L.A."/>
            <person name="Sharon I."/>
            <person name="Castelle C.J."/>
            <person name="Probst A.J."/>
            <person name="Thomas B.C."/>
            <person name="Singh A."/>
            <person name="Wilkins M.J."/>
            <person name="Karaoz U."/>
            <person name="Brodie E.L."/>
            <person name="Williams K.H."/>
            <person name="Hubbard S.S."/>
            <person name="Banfield J.F."/>
        </authorList>
    </citation>
    <scope>NUCLEOTIDE SEQUENCE [LARGE SCALE GENOMIC DNA]</scope>
</reference>
<dbReference type="EMBL" id="MGFT01000019">
    <property type="protein sequence ID" value="OGM11538.1"/>
    <property type="molecule type" value="Genomic_DNA"/>
</dbReference>
<dbReference type="Proteomes" id="UP000178533">
    <property type="component" value="Unassembled WGS sequence"/>
</dbReference>
<comment type="caution">
    <text evidence="1">The sequence shown here is derived from an EMBL/GenBank/DDBJ whole genome shotgun (WGS) entry which is preliminary data.</text>
</comment>
<organism evidence="1 2">
    <name type="scientific">Candidatus Woesebacteria bacterium RBG_16_36_11</name>
    <dbReference type="NCBI Taxonomy" id="1802481"/>
    <lineage>
        <taxon>Bacteria</taxon>
        <taxon>Candidatus Woeseibacteriota</taxon>
    </lineage>
</organism>
<evidence type="ECO:0000313" key="2">
    <source>
        <dbReference type="Proteomes" id="UP000178533"/>
    </source>
</evidence>
<name>A0A1F7XAW1_9BACT</name>
<dbReference type="AlphaFoldDB" id="A0A1F7XAW1"/>
<sequence length="89" mass="10376">MNLRKLWGRRRNKKRRLIIFMIEMEKVFNNIVKTFVQEDPMNGMLGQKEFKSTTSLKAAAAIAKRERAGVVEEIQGDNDTRKVILIPEE</sequence>
<proteinExistence type="predicted"/>